<evidence type="ECO:0000313" key="9">
    <source>
        <dbReference type="Proteomes" id="UP000307169"/>
    </source>
</evidence>
<feature type="compositionally biased region" description="Basic and acidic residues" evidence="5">
    <location>
        <begin position="1117"/>
        <end position="1209"/>
    </location>
</feature>
<feature type="compositionally biased region" description="Basic residues" evidence="5">
    <location>
        <begin position="1348"/>
        <end position="1357"/>
    </location>
</feature>
<dbReference type="PROSITE" id="PS00463">
    <property type="entry name" value="ZN2_CY6_FUNGAL_1"/>
    <property type="match status" value="1"/>
</dbReference>
<evidence type="ECO:0000313" key="8">
    <source>
        <dbReference type="EMBL" id="TIC69833.1"/>
    </source>
</evidence>
<evidence type="ECO:0000256" key="1">
    <source>
        <dbReference type="ARBA" id="ARBA00004370"/>
    </source>
</evidence>
<dbReference type="EMBL" id="SPRH01000002">
    <property type="protein sequence ID" value="TIC04686.1"/>
    <property type="molecule type" value="Genomic_DNA"/>
</dbReference>
<dbReference type="SMART" id="SM00066">
    <property type="entry name" value="GAL4"/>
    <property type="match status" value="1"/>
</dbReference>
<dbReference type="Proteomes" id="UP000307169">
    <property type="component" value="Unassembled WGS sequence"/>
</dbReference>
<dbReference type="CDD" id="cd00067">
    <property type="entry name" value="GAL4"/>
    <property type="match status" value="1"/>
</dbReference>
<feature type="compositionally biased region" description="Low complexity" evidence="5">
    <location>
        <begin position="950"/>
        <end position="982"/>
    </location>
</feature>
<feature type="compositionally biased region" description="Basic and acidic residues" evidence="5">
    <location>
        <begin position="1422"/>
        <end position="1442"/>
    </location>
</feature>
<feature type="compositionally biased region" description="Low complexity" evidence="5">
    <location>
        <begin position="1454"/>
        <end position="1466"/>
    </location>
</feature>
<evidence type="ECO:0000256" key="5">
    <source>
        <dbReference type="SAM" id="MobiDB-lite"/>
    </source>
</evidence>
<feature type="domain" description="Zn(2)-C6 fungal-type" evidence="6">
    <location>
        <begin position="21"/>
        <end position="51"/>
    </location>
</feature>
<feature type="compositionally biased region" description="Polar residues" evidence="5">
    <location>
        <begin position="1370"/>
        <end position="1391"/>
    </location>
</feature>
<name>A0A4T0P3K8_9BASI</name>
<comment type="caution">
    <text evidence="7">The sequence shown here is derived from an EMBL/GenBank/DDBJ whole genome shotgun (WGS) entry which is preliminary data.</text>
</comment>
<feature type="region of interest" description="Disordered" evidence="5">
    <location>
        <begin position="1410"/>
        <end position="1499"/>
    </location>
</feature>
<feature type="compositionally biased region" description="Polar residues" evidence="5">
    <location>
        <begin position="466"/>
        <end position="479"/>
    </location>
</feature>
<feature type="region of interest" description="Disordered" evidence="5">
    <location>
        <begin position="1117"/>
        <end position="1264"/>
    </location>
</feature>
<feature type="region of interest" description="Disordered" evidence="5">
    <location>
        <begin position="456"/>
        <end position="487"/>
    </location>
</feature>
<reference evidence="9 10" key="1">
    <citation type="submission" date="2019-03" db="EMBL/GenBank/DDBJ databases">
        <title>Sequencing 25 genomes of Wallemia mellicola.</title>
        <authorList>
            <person name="Gostincar C."/>
        </authorList>
    </citation>
    <scope>NUCLEOTIDE SEQUENCE [LARGE SCALE GENOMIC DNA]</scope>
    <source>
        <strain evidence="7 9">EXF-1262</strain>
        <strain evidence="8 10">EXF-1274</strain>
    </source>
</reference>
<gene>
    <name evidence="8" type="ORF">E3Q02_00776</name>
    <name evidence="7" type="ORF">E3Q17_00269</name>
</gene>
<feature type="region of interest" description="Disordered" evidence="5">
    <location>
        <begin position="1725"/>
        <end position="1785"/>
    </location>
</feature>
<feature type="compositionally biased region" description="Polar residues" evidence="5">
    <location>
        <begin position="1443"/>
        <end position="1453"/>
    </location>
</feature>
<dbReference type="Pfam" id="PF00172">
    <property type="entry name" value="Zn_clus"/>
    <property type="match status" value="1"/>
</dbReference>
<dbReference type="Pfam" id="PF04116">
    <property type="entry name" value="FA_hydroxylase"/>
    <property type="match status" value="1"/>
</dbReference>
<sequence>MQEKRAKEQNVIQPTLKRGQACLSCRKLKLRCSADKPTCRHCYKTRRECVYDSPEAQEIIRLLKAQQQTENAAATQRAVFYRHNPPGTSIQSFITQAPQTAPNAAMSTGQSRASPSYANYGQHHVQHYGQQYLPGAHVGDSYVIRHEEATLFDQNLHALIPQAEVQGADLYAGQDLSGLNLLEKAWVNWYIWWGNPVIATGVMSFLMHEVVYFGRSIPWIIIDHIPYFRQWKLQPHKIPSDWDQWRCTYLVLLQHFTIELPQIWGFHPLAEYFGMLTYQVPFPSVWQMAKQIAIFFVFEDTWHFVFHRALHWGPLYKRIHKQHHEFSAPFGLAAEYAHPIEVGLTGFGTVGAPILYAAFLGEIHIVGVYLWITCRLFQAIDSHSGYHFPWSLNNFLPFWAGAEHHDYHHEKFTECYSSSFRHWDWLFGTDKKYHAYRAKQAAQKKAKKAQYLAANRSRRKTASVDLYNSKTGGTTQGSARKSKKRNLNPKRVSIHDIDFNQSLIQSPVVDRLHHSIIEQRVPTPTLAERASTLKTLAQDALSFLLSPVATKSDPVVQRRWETFESFKSSTFTSGNFISIDQVLRGQNRTSETAMTIAHGIRMSNITAFAYIINHQSATVDSNGEISPSINLKEAWQSFLPFIIPESNKVHKRHVDMLIELGTQVYNLKQLIVSHTQKQSDASRLQAESVKELKLELFNFKATFKNVDKKKLSNKIETHFLKKAKDRAQSILRLPVESLNNEYPYEEFKDLMFNYVNSIWDQDGSNIAGSPGNASPHGSSVEDEELTDVLNVSRLLQPDQSQGAMEHHTQPHPIGDTSNMPHLLSGDDQNLHNEIDVNLDLDSHIDNVNGSIFSEQQSQSVAHLKDFFDELPQGESTFFLHSTPDRRSHLGDFTEDPLREGSISLRSEGRGPINIEHLLNHQHHVSTDAVINANDVFGDNATDAQTIPHLSDGSSSHNRSSDQSISPNNQTVSSSSSSDTSNTKLREARDGVLGDMADILGGNIKDQSLLLQSRQTGNDHDGNTGVSTTRTSSSMPPPSNSQKNLDKRISLQSLNTATPTLKYIKEKIGGRTRQSKRLALITEQAQDGVIEEAELRHQPLSQVIDAPSHVDVQLKGTEQRKVNQEGMQREVEEAQRGEANEIQKRRDNEARNKEIEEEQQRLSNERREAEEEEVRLRLEQQRQSEEERIRHEEHHERDRQAKDEIRRQAEAEQLGVAQESEQAKIQNQLESSVDNSPVDVSEEPHAELFPETVGPSDYWNQINEDPLPFASEDYAIMEAAEGSDNGGMGRRPSLMSWVGGSSDNTPTSRQRTTEKHGRPLDASSPSGTYGQPRIIARKSVKLSNNYRSPTRRASRRNKKAYDGSSEEENNVVLQSPNQGVGTQDNRASVTTNPEEKLIVRDITAKKISKEIIEISSESDDEVYEKRGEEKENDNDHDADDRNAVESQAPSQYVPSSPSSRCASSDVSQNQQRKQKNVRLVTDSESDEEEDEQTEIDQHNRVKARQARQRIERKKAEYGFSAFSQMEKDNYVRTKGLSKTNRPQLSQRETTNSGRRVRVPMRAYESDLIIRYVINEYRLARKYGSHAMYGMYSRMITDHGWGGRYSQILQDRHNVDIKDYVFKYSSNKLNNMEKLHPAFRTTYGCQDAASYMFYDDTDSEEEADGMKATNQTQIKREVQRRFGSVAELVQRLTPGASTQRIPSIPPQTHVTDSNNDVDYEEVDQLASVEPHERSDRLRTVTSNARSGTKRPRSLQEFNETNEEYTEAPPVRGKRRAIPVGRNTGNGD</sequence>
<feature type="region of interest" description="Disordered" evidence="5">
    <location>
        <begin position="941"/>
        <end position="984"/>
    </location>
</feature>
<dbReference type="SUPFAM" id="SSF57701">
    <property type="entry name" value="Zn2/Cys6 DNA-binding domain"/>
    <property type="match status" value="1"/>
</dbReference>
<dbReference type="GO" id="GO:0008270">
    <property type="term" value="F:zinc ion binding"/>
    <property type="evidence" value="ECO:0007669"/>
    <property type="project" value="InterPro"/>
</dbReference>
<dbReference type="EMBL" id="SPRW01000005">
    <property type="protein sequence ID" value="TIC69833.1"/>
    <property type="molecule type" value="Genomic_DNA"/>
</dbReference>
<evidence type="ECO:0000313" key="7">
    <source>
        <dbReference type="EMBL" id="TIC04686.1"/>
    </source>
</evidence>
<dbReference type="GO" id="GO:0005506">
    <property type="term" value="F:iron ion binding"/>
    <property type="evidence" value="ECO:0007669"/>
    <property type="project" value="InterPro"/>
</dbReference>
<feature type="compositionally biased region" description="Acidic residues" evidence="5">
    <location>
        <begin position="1482"/>
        <end position="1493"/>
    </location>
</feature>
<evidence type="ECO:0000256" key="3">
    <source>
        <dbReference type="ARBA" id="ARBA00022989"/>
    </source>
</evidence>
<dbReference type="InterPro" id="IPR036864">
    <property type="entry name" value="Zn2-C6_fun-type_DNA-bd_sf"/>
</dbReference>
<keyword evidence="3" id="KW-1133">Transmembrane helix</keyword>
<organism evidence="7 9">
    <name type="scientific">Wallemia mellicola</name>
    <dbReference type="NCBI Taxonomy" id="1708541"/>
    <lineage>
        <taxon>Eukaryota</taxon>
        <taxon>Fungi</taxon>
        <taxon>Dikarya</taxon>
        <taxon>Basidiomycota</taxon>
        <taxon>Wallemiomycotina</taxon>
        <taxon>Wallemiomycetes</taxon>
        <taxon>Wallemiales</taxon>
        <taxon>Wallemiaceae</taxon>
        <taxon>Wallemia</taxon>
    </lineage>
</organism>
<dbReference type="PANTHER" id="PTHR11863">
    <property type="entry name" value="STEROL DESATURASE"/>
    <property type="match status" value="1"/>
</dbReference>
<evidence type="ECO:0000313" key="10">
    <source>
        <dbReference type="Proteomes" id="UP000309601"/>
    </source>
</evidence>
<dbReference type="GO" id="GO:0016020">
    <property type="term" value="C:membrane"/>
    <property type="evidence" value="ECO:0007669"/>
    <property type="project" value="UniProtKB-SubCell"/>
</dbReference>
<feature type="compositionally biased region" description="Polar residues" evidence="5">
    <location>
        <begin position="1298"/>
        <end position="1309"/>
    </location>
</feature>
<accession>A0A4T0P3K8</accession>
<dbReference type="InterPro" id="IPR001138">
    <property type="entry name" value="Zn2Cys6_DnaBD"/>
</dbReference>
<dbReference type="GO" id="GO:0008610">
    <property type="term" value="P:lipid biosynthetic process"/>
    <property type="evidence" value="ECO:0007669"/>
    <property type="project" value="InterPro"/>
</dbReference>
<keyword evidence="2" id="KW-0812">Transmembrane</keyword>
<feature type="compositionally biased region" description="Polar residues" evidence="5">
    <location>
        <begin position="1535"/>
        <end position="1552"/>
    </location>
</feature>
<keyword evidence="4" id="KW-0472">Membrane</keyword>
<dbReference type="GO" id="GO:0016491">
    <property type="term" value="F:oxidoreductase activity"/>
    <property type="evidence" value="ECO:0007669"/>
    <property type="project" value="InterPro"/>
</dbReference>
<feature type="region of interest" description="Disordered" evidence="5">
    <location>
        <begin position="1013"/>
        <end position="1045"/>
    </location>
</feature>
<comment type="subcellular location">
    <subcellularLocation>
        <location evidence="1">Membrane</location>
    </subcellularLocation>
</comment>
<proteinExistence type="predicted"/>
<dbReference type="Proteomes" id="UP000309601">
    <property type="component" value="Unassembled WGS sequence"/>
</dbReference>
<dbReference type="InterPro" id="IPR050307">
    <property type="entry name" value="Sterol_Desaturase_Related"/>
</dbReference>
<feature type="region of interest" description="Disordered" evidence="5">
    <location>
        <begin position="1533"/>
        <end position="1552"/>
    </location>
</feature>
<evidence type="ECO:0000259" key="6">
    <source>
        <dbReference type="PROSITE" id="PS50048"/>
    </source>
</evidence>
<dbReference type="InterPro" id="IPR006694">
    <property type="entry name" value="Fatty_acid_hydroxylase"/>
</dbReference>
<feature type="compositionally biased region" description="Basic and acidic residues" evidence="5">
    <location>
        <begin position="1727"/>
        <end position="1736"/>
    </location>
</feature>
<dbReference type="PROSITE" id="PS50048">
    <property type="entry name" value="ZN2_CY6_FUNGAL_2"/>
    <property type="match status" value="1"/>
</dbReference>
<feature type="region of interest" description="Disordered" evidence="5">
    <location>
        <begin position="1280"/>
        <end position="1394"/>
    </location>
</feature>
<dbReference type="Gene3D" id="4.10.240.10">
    <property type="entry name" value="Zn(2)-C6 fungal-type DNA-binding domain"/>
    <property type="match status" value="1"/>
</dbReference>
<evidence type="ECO:0000256" key="4">
    <source>
        <dbReference type="ARBA" id="ARBA00023136"/>
    </source>
</evidence>
<feature type="compositionally biased region" description="Polar residues" evidence="5">
    <location>
        <begin position="1218"/>
        <end position="1234"/>
    </location>
</feature>
<evidence type="ECO:0000256" key="2">
    <source>
        <dbReference type="ARBA" id="ARBA00022692"/>
    </source>
</evidence>
<protein>
    <recommendedName>
        <fullName evidence="6">Zn(2)-C6 fungal-type domain-containing protein</fullName>
    </recommendedName>
</protein>
<dbReference type="GO" id="GO:0000981">
    <property type="term" value="F:DNA-binding transcription factor activity, RNA polymerase II-specific"/>
    <property type="evidence" value="ECO:0007669"/>
    <property type="project" value="InterPro"/>
</dbReference>